<dbReference type="Pfam" id="PF01230">
    <property type="entry name" value="HIT"/>
    <property type="match status" value="1"/>
</dbReference>
<evidence type="ECO:0000256" key="1">
    <source>
        <dbReference type="PIRSR" id="PIRSR601310-1"/>
    </source>
</evidence>
<dbReference type="InterPro" id="IPR019808">
    <property type="entry name" value="Histidine_triad_CS"/>
</dbReference>
<dbReference type="GO" id="GO:0009117">
    <property type="term" value="P:nucleotide metabolic process"/>
    <property type="evidence" value="ECO:0007669"/>
    <property type="project" value="TreeGrafter"/>
</dbReference>
<dbReference type="EMBL" id="JAANNT010000013">
    <property type="protein sequence ID" value="NUV30006.1"/>
    <property type="molecule type" value="Genomic_DNA"/>
</dbReference>
<organism evidence="5 6">
    <name type="scientific">Streptomyces odorifer</name>
    <dbReference type="NCBI Taxonomy" id="53450"/>
    <lineage>
        <taxon>Bacteria</taxon>
        <taxon>Bacillati</taxon>
        <taxon>Actinomycetota</taxon>
        <taxon>Actinomycetes</taxon>
        <taxon>Kitasatosporales</taxon>
        <taxon>Streptomycetaceae</taxon>
        <taxon>Streptomyces</taxon>
        <taxon>Streptomyces albidoflavus group</taxon>
    </lineage>
</organism>
<keyword evidence="6" id="KW-1185">Reference proteome</keyword>
<feature type="domain" description="HIT" evidence="4">
    <location>
        <begin position="8"/>
        <end position="116"/>
    </location>
</feature>
<gene>
    <name evidence="5" type="ORF">G6W59_17080</name>
</gene>
<evidence type="ECO:0000256" key="3">
    <source>
        <dbReference type="PROSITE-ProRule" id="PRU00464"/>
    </source>
</evidence>
<dbReference type="GO" id="GO:0003824">
    <property type="term" value="F:catalytic activity"/>
    <property type="evidence" value="ECO:0007669"/>
    <property type="project" value="InterPro"/>
</dbReference>
<dbReference type="PANTHER" id="PTHR46648:SF1">
    <property type="entry name" value="ADENOSINE 5'-MONOPHOSPHORAMIDASE HNT1"/>
    <property type="match status" value="1"/>
</dbReference>
<name>A0A7Y6CAI3_9ACTN</name>
<evidence type="ECO:0000256" key="2">
    <source>
        <dbReference type="PIRSR" id="PIRSR601310-3"/>
    </source>
</evidence>
<dbReference type="AlphaFoldDB" id="A0A7Y6CAI3"/>
<reference evidence="5 6" key="1">
    <citation type="submission" date="2020-03" db="EMBL/GenBank/DDBJ databases">
        <title>Complete genome sequence of sixteen Streptomyces strains facilitates identification of candidate genes involved in plant growth-promotion in grain legumes and cereals.</title>
        <authorList>
            <person name="Gopalakrishnan S."/>
            <person name="Thakur V."/>
            <person name="Saxena R."/>
            <person name="Vadlamudi S."/>
            <person name="Purohit S."/>
            <person name="Kumar V."/>
            <person name="Rathore A."/>
            <person name="Chitikineni A."/>
            <person name="Varshney R.K."/>
        </authorList>
    </citation>
    <scope>NUCLEOTIDE SEQUENCE [LARGE SCALE GENOMIC DNA]</scope>
    <source>
        <strain evidence="5 6">KAI-180</strain>
    </source>
</reference>
<dbReference type="SUPFAM" id="SSF54197">
    <property type="entry name" value="HIT-like"/>
    <property type="match status" value="1"/>
</dbReference>
<dbReference type="RefSeq" id="WP_175457918.1">
    <property type="nucleotide sequence ID" value="NZ_JAANNT010000013.1"/>
</dbReference>
<dbReference type="Proteomes" id="UP000540128">
    <property type="component" value="Unassembled WGS sequence"/>
</dbReference>
<dbReference type="InterPro" id="IPR011146">
    <property type="entry name" value="HIT-like"/>
</dbReference>
<evidence type="ECO:0000313" key="6">
    <source>
        <dbReference type="Proteomes" id="UP000540128"/>
    </source>
</evidence>
<evidence type="ECO:0000259" key="4">
    <source>
        <dbReference type="PROSITE" id="PS51084"/>
    </source>
</evidence>
<comment type="caution">
    <text evidence="5">The sequence shown here is derived from an EMBL/GenBank/DDBJ whole genome shotgun (WGS) entry which is preliminary data.</text>
</comment>
<dbReference type="Gene3D" id="3.30.428.10">
    <property type="entry name" value="HIT-like"/>
    <property type="match status" value="1"/>
</dbReference>
<feature type="short sequence motif" description="Histidine triad motif" evidence="2 3">
    <location>
        <begin position="101"/>
        <end position="105"/>
    </location>
</feature>
<accession>A0A7Y6CAI3</accession>
<evidence type="ECO:0000313" key="5">
    <source>
        <dbReference type="EMBL" id="NUV30006.1"/>
    </source>
</evidence>
<dbReference type="InterPro" id="IPR036265">
    <property type="entry name" value="HIT-like_sf"/>
</dbReference>
<dbReference type="PROSITE" id="PS51084">
    <property type="entry name" value="HIT_2"/>
    <property type="match status" value="1"/>
</dbReference>
<feature type="active site" description="Tele-AMP-histidine intermediate" evidence="1">
    <location>
        <position position="103"/>
    </location>
</feature>
<sequence>MGADRGCLFCAIARGEAEASTVHEDERVVAFMDLQPVTPGHVLVVPKAHAAGFEDLPEELGAEVWRVAHRIGRGLRRSGLRCEGVNLFLADGEAAFQEIPHVHLHVFPRYAGDRFRLDADWQMRDRAELDATAGAVRTGLTALGGGGGGTGRGGPA</sequence>
<proteinExistence type="predicted"/>
<protein>
    <submittedName>
        <fullName evidence="5">HIT family protein</fullName>
    </submittedName>
</protein>
<dbReference type="PROSITE" id="PS00892">
    <property type="entry name" value="HIT_1"/>
    <property type="match status" value="1"/>
</dbReference>
<dbReference type="PANTHER" id="PTHR46648">
    <property type="entry name" value="HIT FAMILY PROTEIN 1"/>
    <property type="match status" value="1"/>
</dbReference>
<dbReference type="PRINTS" id="PR00332">
    <property type="entry name" value="HISTRIAD"/>
</dbReference>
<dbReference type="InterPro" id="IPR001310">
    <property type="entry name" value="Histidine_triad_HIT"/>
</dbReference>